<dbReference type="PANTHER" id="PTHR12560:SF0">
    <property type="entry name" value="LD18904P"/>
    <property type="match status" value="1"/>
</dbReference>
<keyword evidence="2 5" id="KW-0812">Transmembrane</keyword>
<feature type="transmembrane region" description="Helical" evidence="6">
    <location>
        <begin position="43"/>
        <end position="65"/>
    </location>
</feature>
<dbReference type="Proteomes" id="UP001178507">
    <property type="component" value="Unassembled WGS sequence"/>
</dbReference>
<feature type="transmembrane region" description="Helical" evidence="6">
    <location>
        <begin position="86"/>
        <end position="104"/>
    </location>
</feature>
<dbReference type="PANTHER" id="PTHR12560">
    <property type="entry name" value="LONGEVITY ASSURANCE FACTOR 1 LAG1"/>
    <property type="match status" value="1"/>
</dbReference>
<proteinExistence type="predicted"/>
<keyword evidence="3 6" id="KW-1133">Transmembrane helix</keyword>
<sequence>MLQQEATRNEVTVLLTGLSTSMLGSDAQRATLPQGPPEKERDAMVMAFFVVAIFEVNWALRLLVVEPLAWLAIGIRNEPLVKFSQSVLEAVVYGTFTVIGIAIVPNQPWAWPSANWWRGFDSGEHLIMRSDLRCFYILYAARYIQAAITVLLEPKRKDFLEMMVHHVVTIGVVYVSYFGGWNRVGVVVMVLLDPADVPLHLAKLCKYTSEQLHMSIWQFFADRLFEFFAVLFFVTRLVMFGYVCWSSHIESQRYFIKDYAASFCVLLLYLLMVLQLYWFGLILKVAVKLMRGQGVEDIRSDDEEEHLDSAMCL</sequence>
<evidence type="ECO:0000256" key="6">
    <source>
        <dbReference type="SAM" id="Phobius"/>
    </source>
</evidence>
<name>A0AA36IXR0_9DINO</name>
<dbReference type="Pfam" id="PF03798">
    <property type="entry name" value="TRAM_LAG1_CLN8"/>
    <property type="match status" value="1"/>
</dbReference>
<dbReference type="GO" id="GO:0016020">
    <property type="term" value="C:membrane"/>
    <property type="evidence" value="ECO:0007669"/>
    <property type="project" value="UniProtKB-SubCell"/>
</dbReference>
<keyword evidence="4 5" id="KW-0472">Membrane</keyword>
<feature type="transmembrane region" description="Helical" evidence="6">
    <location>
        <begin position="159"/>
        <end position="178"/>
    </location>
</feature>
<evidence type="ECO:0000256" key="3">
    <source>
        <dbReference type="ARBA" id="ARBA00022989"/>
    </source>
</evidence>
<evidence type="ECO:0000256" key="4">
    <source>
        <dbReference type="ARBA" id="ARBA00023136"/>
    </source>
</evidence>
<dbReference type="InterPro" id="IPR006634">
    <property type="entry name" value="TLC-dom"/>
</dbReference>
<evidence type="ECO:0000256" key="1">
    <source>
        <dbReference type="ARBA" id="ARBA00004141"/>
    </source>
</evidence>
<dbReference type="GO" id="GO:0005783">
    <property type="term" value="C:endoplasmic reticulum"/>
    <property type="evidence" value="ECO:0007669"/>
    <property type="project" value="TreeGrafter"/>
</dbReference>
<keyword evidence="9" id="KW-1185">Reference proteome</keyword>
<comment type="caution">
    <text evidence="8">The sequence shown here is derived from an EMBL/GenBank/DDBJ whole genome shotgun (WGS) entry which is preliminary data.</text>
</comment>
<organism evidence="8 9">
    <name type="scientific">Effrenium voratum</name>
    <dbReference type="NCBI Taxonomy" id="2562239"/>
    <lineage>
        <taxon>Eukaryota</taxon>
        <taxon>Sar</taxon>
        <taxon>Alveolata</taxon>
        <taxon>Dinophyceae</taxon>
        <taxon>Suessiales</taxon>
        <taxon>Symbiodiniaceae</taxon>
        <taxon>Effrenium</taxon>
    </lineage>
</organism>
<reference evidence="8" key="1">
    <citation type="submission" date="2023-08" db="EMBL/GenBank/DDBJ databases">
        <authorList>
            <person name="Chen Y."/>
            <person name="Shah S."/>
            <person name="Dougan E. K."/>
            <person name="Thang M."/>
            <person name="Chan C."/>
        </authorList>
    </citation>
    <scope>NUCLEOTIDE SEQUENCE</scope>
</reference>
<gene>
    <name evidence="8" type="ORF">EVOR1521_LOCUS19964</name>
</gene>
<dbReference type="EMBL" id="CAUJNA010003190">
    <property type="protein sequence ID" value="CAJ1395546.1"/>
    <property type="molecule type" value="Genomic_DNA"/>
</dbReference>
<dbReference type="GO" id="GO:0050291">
    <property type="term" value="F:sphingosine N-acyltransferase activity"/>
    <property type="evidence" value="ECO:0007669"/>
    <property type="project" value="InterPro"/>
</dbReference>
<evidence type="ECO:0000256" key="5">
    <source>
        <dbReference type="PROSITE-ProRule" id="PRU00205"/>
    </source>
</evidence>
<evidence type="ECO:0000256" key="2">
    <source>
        <dbReference type="ARBA" id="ARBA00022692"/>
    </source>
</evidence>
<accession>A0AA36IXR0</accession>
<evidence type="ECO:0000313" key="9">
    <source>
        <dbReference type="Proteomes" id="UP001178507"/>
    </source>
</evidence>
<dbReference type="PROSITE" id="PS50922">
    <property type="entry name" value="TLC"/>
    <property type="match status" value="1"/>
</dbReference>
<dbReference type="SMART" id="SM00724">
    <property type="entry name" value="TLC"/>
    <property type="match status" value="1"/>
</dbReference>
<evidence type="ECO:0000259" key="7">
    <source>
        <dbReference type="PROSITE" id="PS50922"/>
    </source>
</evidence>
<feature type="transmembrane region" description="Helical" evidence="6">
    <location>
        <begin position="224"/>
        <end position="248"/>
    </location>
</feature>
<dbReference type="AlphaFoldDB" id="A0AA36IXR0"/>
<evidence type="ECO:0000313" key="8">
    <source>
        <dbReference type="EMBL" id="CAJ1395546.1"/>
    </source>
</evidence>
<protein>
    <recommendedName>
        <fullName evidence="7">TLC domain-containing protein</fullName>
    </recommendedName>
</protein>
<dbReference type="PIRSF" id="PIRSF005225">
    <property type="entry name" value="LAG1_LAC1"/>
    <property type="match status" value="1"/>
</dbReference>
<dbReference type="InterPro" id="IPR016439">
    <property type="entry name" value="Lag1/Lac1-like"/>
</dbReference>
<dbReference type="GO" id="GO:0046513">
    <property type="term" value="P:ceramide biosynthetic process"/>
    <property type="evidence" value="ECO:0007669"/>
    <property type="project" value="InterPro"/>
</dbReference>
<feature type="transmembrane region" description="Helical" evidence="6">
    <location>
        <begin position="260"/>
        <end position="283"/>
    </location>
</feature>
<feature type="domain" description="TLC" evidence="7">
    <location>
        <begin position="75"/>
        <end position="291"/>
    </location>
</feature>
<comment type="subcellular location">
    <subcellularLocation>
        <location evidence="1">Membrane</location>
        <topology evidence="1">Multi-pass membrane protein</topology>
    </subcellularLocation>
</comment>